<dbReference type="Proteomes" id="UP000095286">
    <property type="component" value="Unplaced"/>
</dbReference>
<organism evidence="1 2">
    <name type="scientific">Rhabditophanes sp. KR3021</name>
    <dbReference type="NCBI Taxonomy" id="114890"/>
    <lineage>
        <taxon>Eukaryota</taxon>
        <taxon>Metazoa</taxon>
        <taxon>Ecdysozoa</taxon>
        <taxon>Nematoda</taxon>
        <taxon>Chromadorea</taxon>
        <taxon>Rhabditida</taxon>
        <taxon>Tylenchina</taxon>
        <taxon>Panagrolaimomorpha</taxon>
        <taxon>Strongyloidoidea</taxon>
        <taxon>Alloionematidae</taxon>
        <taxon>Rhabditophanes</taxon>
    </lineage>
</organism>
<evidence type="ECO:0000313" key="1">
    <source>
        <dbReference type="Proteomes" id="UP000095286"/>
    </source>
</evidence>
<sequence length="1131" mass="128668">MSSISSDTYDSYLQNSEHVNGEAGDGNSFGQRKPLFRSFTKATEEDTEHGEDHKVSSFPVKVSIPVEEEDGGWRHVGSKPKKDIITTGQPSSTPSHSSNPLMSPRNGSHDVSQPRKQIVRTSVQVNQNWRDFSSLANEVEKKPIRGENVRFGVKGALLSDMDDNWRGKKSSKSPITISDNVSDSSHHNTSYHQSMQHDQHHHTSGKDKKPPNNFGWSNEDKSFQDSFSNKDFHATDDSSRLFDDIDKDRFNYACGNFNDTTFSTKESFSAFGGGFNDLMLSQMQNNLDNLMIEPDGGSHAFKQSGSNYGESVIENLFAPPKNRFGAENFDYLEHFNGNSNRNDLVQHQPQHHNQQPPKQHNLPQVKNNEAFDNDSFDFNSFYTFLDPTSLIPPTNNHQLQQQANAMSNLNQSLSGLYNQQQNAFPMGRNNGVDNFMMPHQELDILNTNGHNSLMKNTPLDKMAMAPFRTQQQSNDGMPWLPQTLPNDQLNEFLFEEMTSQRNEYGDKMRPTVNPNASKVCPELMSHNEWHVERGCLLWKVVDNAGIIQGPFDAAFFNYFFETNNFSGIQMFLCPNIHDMKWTKLSDLVRTAFDRNPFIDIKCERSKREYFAVCKVLASVNEEIQQSWDSYLNTNLRDSIVTQVEKQIEADRRNQHMNEEMQRNLAINKKCESDEYQQREMEKNLQDNTKHQFNEDRIENLMEQNTKMYVAKLSTTEKQMIGYDQNFIDNQNDYIHNFDRPIIDQVTDVIQKNKTRNMEENKGNDIGAILRETYFTGSPQQETHSRNLYYNRNNSIKEPTAEELKLYNEPDWVDNIGKKKKASGMGYMPSQHNSFIPNQPQMYGVERTQVQKPPLISNSKTWASPNIVPDAPTTYQPRPMTFSLGELIPEHGNGGGQPRQHENPSSQQGPWRAIPSARTTGPSFFSPPPVQQQPVVSPKSAEPKPTHQVVGANFATLKSKSGAAWNVSDKGSVNAISLGKCAAPNPAESPRKVKKNAQCELIAWLVQEFRNIQKDQDVTEFCNFIVDVEHFADVEDYFTTNFGDNRQIKKLSKDFMSKRSELRNRISTAKYVEDDLSAPAQTIDKMIHSAQAPKKNKKKGAKVAKQLIDPTLLGFTTVSNPNRLNVGEIQQL</sequence>
<proteinExistence type="predicted"/>
<name>A0AC35TY78_9BILA</name>
<reference evidence="2" key="1">
    <citation type="submission" date="2016-11" db="UniProtKB">
        <authorList>
            <consortium name="WormBaseParasite"/>
        </authorList>
    </citation>
    <scope>IDENTIFICATION</scope>
    <source>
        <strain evidence="2">KR3021</strain>
    </source>
</reference>
<accession>A0AC35TY78</accession>
<evidence type="ECO:0000313" key="2">
    <source>
        <dbReference type="WBParaSite" id="RSKR_0000533600.1"/>
    </source>
</evidence>
<dbReference type="WBParaSite" id="RSKR_0000533600.1">
    <property type="protein sequence ID" value="RSKR_0000533600.1"/>
    <property type="gene ID" value="RSKR_0000533600"/>
</dbReference>
<protein>
    <submittedName>
        <fullName evidence="2">PUM-HD domain-containing protein</fullName>
    </submittedName>
</protein>